<protein>
    <submittedName>
        <fullName evidence="2">Uncharacterized protein</fullName>
    </submittedName>
</protein>
<dbReference type="RefSeq" id="WP_198883792.1">
    <property type="nucleotide sequence ID" value="NZ_JAEKJA010000021.1"/>
</dbReference>
<keyword evidence="3" id="KW-1185">Reference proteome</keyword>
<dbReference type="EMBL" id="JAEKJA010000021">
    <property type="protein sequence ID" value="MBJ3777889.1"/>
    <property type="molecule type" value="Genomic_DNA"/>
</dbReference>
<name>A0A934IJL3_9HYPH</name>
<sequence length="50" mass="5080">MSNVALMEKGHTLGAGQAIGAANAAGSTKRPGGTWARGLRRRSWSSVPTG</sequence>
<feature type="region of interest" description="Disordered" evidence="1">
    <location>
        <begin position="21"/>
        <end position="50"/>
    </location>
</feature>
<comment type="caution">
    <text evidence="2">The sequence shown here is derived from an EMBL/GenBank/DDBJ whole genome shotgun (WGS) entry which is preliminary data.</text>
</comment>
<dbReference type="Proteomes" id="UP000609531">
    <property type="component" value="Unassembled WGS sequence"/>
</dbReference>
<gene>
    <name evidence="2" type="ORF">JCR33_19450</name>
</gene>
<accession>A0A934IJL3</accession>
<organism evidence="2 3">
    <name type="scientific">Acuticoccus mangrovi</name>
    <dbReference type="NCBI Taxonomy" id="2796142"/>
    <lineage>
        <taxon>Bacteria</taxon>
        <taxon>Pseudomonadati</taxon>
        <taxon>Pseudomonadota</taxon>
        <taxon>Alphaproteobacteria</taxon>
        <taxon>Hyphomicrobiales</taxon>
        <taxon>Amorphaceae</taxon>
        <taxon>Acuticoccus</taxon>
    </lineage>
</organism>
<evidence type="ECO:0000313" key="2">
    <source>
        <dbReference type="EMBL" id="MBJ3777889.1"/>
    </source>
</evidence>
<reference evidence="2" key="1">
    <citation type="submission" date="2020-12" db="EMBL/GenBank/DDBJ databases">
        <title>Bacterial taxonomy.</title>
        <authorList>
            <person name="Pan X."/>
        </authorList>
    </citation>
    <scope>NUCLEOTIDE SEQUENCE</scope>
    <source>
        <strain evidence="2">B2012</strain>
    </source>
</reference>
<proteinExistence type="predicted"/>
<evidence type="ECO:0000256" key="1">
    <source>
        <dbReference type="SAM" id="MobiDB-lite"/>
    </source>
</evidence>
<evidence type="ECO:0000313" key="3">
    <source>
        <dbReference type="Proteomes" id="UP000609531"/>
    </source>
</evidence>
<dbReference type="AlphaFoldDB" id="A0A934IJL3"/>